<dbReference type="Proteomes" id="UP000742460">
    <property type="component" value="Unassembled WGS sequence"/>
</dbReference>
<feature type="chain" id="PRO_5039524333" description="DUF5067 domain-containing protein" evidence="2">
    <location>
        <begin position="23"/>
        <end position="236"/>
    </location>
</feature>
<organism evidence="3 4">
    <name type="scientific">Brachybacterium massiliense</name>
    <dbReference type="NCBI Taxonomy" id="1755098"/>
    <lineage>
        <taxon>Bacteria</taxon>
        <taxon>Bacillati</taxon>
        <taxon>Actinomycetota</taxon>
        <taxon>Actinomycetes</taxon>
        <taxon>Micrococcales</taxon>
        <taxon>Dermabacteraceae</taxon>
        <taxon>Brachybacterium</taxon>
    </lineage>
</organism>
<reference evidence="3" key="2">
    <citation type="submission" date="2021-09" db="EMBL/GenBank/DDBJ databases">
        <authorList>
            <person name="Gilroy R."/>
        </authorList>
    </citation>
    <scope>NUCLEOTIDE SEQUENCE</scope>
    <source>
        <strain evidence="3">ChiGjej5B5-22894</strain>
    </source>
</reference>
<accession>A0A921MXQ8</accession>
<protein>
    <recommendedName>
        <fullName evidence="5">DUF5067 domain-containing protein</fullName>
    </recommendedName>
</protein>
<evidence type="ECO:0008006" key="5">
    <source>
        <dbReference type="Google" id="ProtNLM"/>
    </source>
</evidence>
<feature type="signal peptide" evidence="2">
    <location>
        <begin position="1"/>
        <end position="22"/>
    </location>
</feature>
<proteinExistence type="predicted"/>
<feature type="region of interest" description="Disordered" evidence="1">
    <location>
        <begin position="33"/>
        <end position="82"/>
    </location>
</feature>
<dbReference type="EMBL" id="DYUE01000265">
    <property type="protein sequence ID" value="HJG92320.1"/>
    <property type="molecule type" value="Genomic_DNA"/>
</dbReference>
<sequence>MTQLRDVPLTRRRAALALTALAALPLAACGVTEQADFEDGPDSPAAEVPEESDAEQPSPSDGGGEEQQTGADDASGGAPEVIDPADAVDTISYTLPTDEIDGTMTVGLHHLIQRGRTMELLLTYTPEFRESGTFSLWELHGGNHSNVPPALFDRENLKRYDILRDGGTWDSAEIWNSKQAEHKLASGDTQAYWATFAAPEDDIDTINIAIPGAPEFEDVPIAQGAAADDATAEGGE</sequence>
<reference evidence="3" key="1">
    <citation type="journal article" date="2021" name="PeerJ">
        <title>Extensive microbial diversity within the chicken gut microbiome revealed by metagenomics and culture.</title>
        <authorList>
            <person name="Gilroy R."/>
            <person name="Ravi A."/>
            <person name="Getino M."/>
            <person name="Pursley I."/>
            <person name="Horton D.L."/>
            <person name="Alikhan N.F."/>
            <person name="Baker D."/>
            <person name="Gharbi K."/>
            <person name="Hall N."/>
            <person name="Watson M."/>
            <person name="Adriaenssens E.M."/>
            <person name="Foster-Nyarko E."/>
            <person name="Jarju S."/>
            <person name="Secka A."/>
            <person name="Antonio M."/>
            <person name="Oren A."/>
            <person name="Chaudhuri R.R."/>
            <person name="La Ragione R."/>
            <person name="Hildebrand F."/>
            <person name="Pallen M.J."/>
        </authorList>
    </citation>
    <scope>NUCLEOTIDE SEQUENCE</scope>
    <source>
        <strain evidence="3">ChiGjej5B5-22894</strain>
    </source>
</reference>
<evidence type="ECO:0000313" key="4">
    <source>
        <dbReference type="Proteomes" id="UP000742460"/>
    </source>
</evidence>
<evidence type="ECO:0000256" key="1">
    <source>
        <dbReference type="SAM" id="MobiDB-lite"/>
    </source>
</evidence>
<comment type="caution">
    <text evidence="3">The sequence shown here is derived from an EMBL/GenBank/DDBJ whole genome shotgun (WGS) entry which is preliminary data.</text>
</comment>
<name>A0A921MXQ8_9MICO</name>
<dbReference type="AlphaFoldDB" id="A0A921MXQ8"/>
<evidence type="ECO:0000313" key="3">
    <source>
        <dbReference type="EMBL" id="HJG92320.1"/>
    </source>
</evidence>
<keyword evidence="2" id="KW-0732">Signal</keyword>
<gene>
    <name evidence="3" type="ORF">K8V81_11435</name>
</gene>
<evidence type="ECO:0000256" key="2">
    <source>
        <dbReference type="SAM" id="SignalP"/>
    </source>
</evidence>